<dbReference type="EMBL" id="BJWL01000262">
    <property type="protein sequence ID" value="GFS36763.1"/>
    <property type="molecule type" value="Genomic_DNA"/>
</dbReference>
<reference evidence="3" key="1">
    <citation type="submission" date="2019-07" db="EMBL/GenBank/DDBJ databases">
        <title>De Novo Assembly of kiwifruit Actinidia rufa.</title>
        <authorList>
            <person name="Sugita-Konishi S."/>
            <person name="Sato K."/>
            <person name="Mori E."/>
            <person name="Abe Y."/>
            <person name="Kisaki G."/>
            <person name="Hamano K."/>
            <person name="Suezawa K."/>
            <person name="Otani M."/>
            <person name="Fukuda T."/>
            <person name="Manabe T."/>
            <person name="Gomi K."/>
            <person name="Tabuchi M."/>
            <person name="Akimitsu K."/>
            <person name="Kataoka I."/>
        </authorList>
    </citation>
    <scope>NUCLEOTIDE SEQUENCE [LARGE SCALE GENOMIC DNA]</scope>
    <source>
        <strain evidence="3">cv. Fuchu</strain>
    </source>
</reference>
<comment type="caution">
    <text evidence="2">The sequence shown here is derived from an EMBL/GenBank/DDBJ whole genome shotgun (WGS) entry which is preliminary data.</text>
</comment>
<dbReference type="Proteomes" id="UP000585474">
    <property type="component" value="Unassembled WGS sequence"/>
</dbReference>
<evidence type="ECO:0000259" key="1">
    <source>
        <dbReference type="Pfam" id="PF03732"/>
    </source>
</evidence>
<feature type="domain" description="Retrotransposon gag" evidence="1">
    <location>
        <begin position="258"/>
        <end position="341"/>
    </location>
</feature>
<name>A0A7J0DK02_9ERIC</name>
<sequence length="341" mass="38666">MTNDKAGLGYNIGASTSNAEGKVAFIKPISNDFMPFKTNGGNTLIKKTTDASMLVMPKNKKPTPTTAKKQGAFFGKTTTKRGEREWNPASGKGRKDKTRFVMTSFEARLAKVELAVVDGQDNFEELSQSIEGLEGEGAELRGEMQAAFNYVVEELRKYIDSKYDLIHAELAVIREEMKEMKGKVSLCKAVVAQGTFSSIIAPKVDVPRPKSFHGSRNARDLDNFLWNLEQYFNAMSIEDDAKNIKTAPLYLADVVMLSWRRRHVDIGKGTCTMESWDDFKREIKRQFYLENSKHEAHAKLHWLSHKNTIREYVKEFSELMLEIPDMLDKKALFTFVDGLQP</sequence>
<protein>
    <recommendedName>
        <fullName evidence="1">Retrotransposon gag domain-containing protein</fullName>
    </recommendedName>
</protein>
<dbReference type="InterPro" id="IPR005162">
    <property type="entry name" value="Retrotrans_gag_dom"/>
</dbReference>
<dbReference type="AlphaFoldDB" id="A0A7J0DK02"/>
<evidence type="ECO:0000313" key="3">
    <source>
        <dbReference type="Proteomes" id="UP000585474"/>
    </source>
</evidence>
<gene>
    <name evidence="2" type="ORF">Acr_00g0047900</name>
</gene>
<accession>A0A7J0DK02</accession>
<organism evidence="2 3">
    <name type="scientific">Actinidia rufa</name>
    <dbReference type="NCBI Taxonomy" id="165716"/>
    <lineage>
        <taxon>Eukaryota</taxon>
        <taxon>Viridiplantae</taxon>
        <taxon>Streptophyta</taxon>
        <taxon>Embryophyta</taxon>
        <taxon>Tracheophyta</taxon>
        <taxon>Spermatophyta</taxon>
        <taxon>Magnoliopsida</taxon>
        <taxon>eudicotyledons</taxon>
        <taxon>Gunneridae</taxon>
        <taxon>Pentapetalae</taxon>
        <taxon>asterids</taxon>
        <taxon>Ericales</taxon>
        <taxon>Actinidiaceae</taxon>
        <taxon>Actinidia</taxon>
    </lineage>
</organism>
<dbReference type="OrthoDB" id="1939491at2759"/>
<keyword evidence="3" id="KW-1185">Reference proteome</keyword>
<dbReference type="Pfam" id="PF03732">
    <property type="entry name" value="Retrotrans_gag"/>
    <property type="match status" value="1"/>
</dbReference>
<evidence type="ECO:0000313" key="2">
    <source>
        <dbReference type="EMBL" id="GFS36763.1"/>
    </source>
</evidence>
<proteinExistence type="predicted"/>